<evidence type="ECO:0000313" key="2">
    <source>
        <dbReference type="Proteomes" id="UP000326169"/>
    </source>
</evidence>
<reference evidence="1 2" key="1">
    <citation type="journal article" date="2019" name="J Genomics">
        <title>The Draft Genome of a Hydrogen-producing Cyanobacterium, Arthrospira platensis NIES-46.</title>
        <authorList>
            <person name="Suzuki S."/>
            <person name="Yamaguchi H."/>
            <person name="Kawachi M."/>
        </authorList>
    </citation>
    <scope>NUCLEOTIDE SEQUENCE [LARGE SCALE GENOMIC DNA]</scope>
    <source>
        <strain evidence="1 2">NIES-46</strain>
    </source>
</reference>
<organism evidence="1 2">
    <name type="scientific">Limnospira platensis NIES-46</name>
    <dbReference type="NCBI Taxonomy" id="1236695"/>
    <lineage>
        <taxon>Bacteria</taxon>
        <taxon>Bacillati</taxon>
        <taxon>Cyanobacteriota</taxon>
        <taxon>Cyanophyceae</taxon>
        <taxon>Oscillatoriophycideae</taxon>
        <taxon>Oscillatoriales</taxon>
        <taxon>Sirenicapillariaceae</taxon>
        <taxon>Limnospira</taxon>
    </lineage>
</organism>
<dbReference type="EMBL" id="BIMW01000171">
    <property type="protein sequence ID" value="GCE96087.1"/>
    <property type="molecule type" value="Genomic_DNA"/>
</dbReference>
<comment type="caution">
    <text evidence="1">The sequence shown here is derived from an EMBL/GenBank/DDBJ whole genome shotgun (WGS) entry which is preliminary data.</text>
</comment>
<accession>A0A5M3TAZ0</accession>
<proteinExistence type="predicted"/>
<gene>
    <name evidence="1" type="ORF">NIES46_41540</name>
</gene>
<protein>
    <submittedName>
        <fullName evidence="1">Uncharacterized protein</fullName>
    </submittedName>
</protein>
<name>A0A5M3TAZ0_LIMPL</name>
<sequence>MIMALHQQYPWITRVYFLCFCLFTITGWGEIGRSQTLPNNVEFNKTAKPCFPQRTTLPPPPLSQTELSVPSLWLAEKRYGGETLNQWFIGEDSTPILPNVYLDKSITLVVNRFQWNQKRYLDQFIFIHHFAEFTRSYGYNLRVCNDLGNLVGYYICDFQVSPLNCQIHLESRGWRIQDFRVFTD</sequence>
<keyword evidence="2" id="KW-1185">Reference proteome</keyword>
<evidence type="ECO:0000313" key="1">
    <source>
        <dbReference type="EMBL" id="GCE96087.1"/>
    </source>
</evidence>
<dbReference type="Proteomes" id="UP000326169">
    <property type="component" value="Unassembled WGS sequence"/>
</dbReference>